<evidence type="ECO:0000256" key="3">
    <source>
        <dbReference type="ARBA" id="ARBA00022989"/>
    </source>
</evidence>
<feature type="transmembrane region" description="Helical" evidence="6">
    <location>
        <begin position="41"/>
        <end position="68"/>
    </location>
</feature>
<feature type="transmembrane region" description="Helical" evidence="6">
    <location>
        <begin position="337"/>
        <end position="358"/>
    </location>
</feature>
<feature type="domain" description="Major facilitator superfamily (MFS) profile" evidence="7">
    <location>
        <begin position="43"/>
        <end position="531"/>
    </location>
</feature>
<feature type="transmembrane region" description="Helical" evidence="6">
    <location>
        <begin position="141"/>
        <end position="160"/>
    </location>
</feature>
<dbReference type="PANTHER" id="PTHR23501:SF94">
    <property type="entry name" value="MAJOR FACILITATOR SUPERFAMILY (MFS) PROFILE DOMAIN-CONTAINING PROTEIN"/>
    <property type="match status" value="1"/>
</dbReference>
<evidence type="ECO:0000259" key="7">
    <source>
        <dbReference type="PROSITE" id="PS50850"/>
    </source>
</evidence>
<dbReference type="Gene3D" id="1.20.1250.20">
    <property type="entry name" value="MFS general substrate transporter like domains"/>
    <property type="match status" value="1"/>
</dbReference>
<feature type="transmembrane region" description="Helical" evidence="6">
    <location>
        <begin position="500"/>
        <end position="527"/>
    </location>
</feature>
<feature type="compositionally biased region" description="Polar residues" evidence="5">
    <location>
        <begin position="565"/>
        <end position="581"/>
    </location>
</feature>
<dbReference type="Proteomes" id="UP001444661">
    <property type="component" value="Unassembled WGS sequence"/>
</dbReference>
<dbReference type="InterPro" id="IPR011701">
    <property type="entry name" value="MFS"/>
</dbReference>
<keyword evidence="2 6" id="KW-0812">Transmembrane</keyword>
<dbReference type="SUPFAM" id="SSF103473">
    <property type="entry name" value="MFS general substrate transporter"/>
    <property type="match status" value="1"/>
</dbReference>
<evidence type="ECO:0000256" key="6">
    <source>
        <dbReference type="SAM" id="Phobius"/>
    </source>
</evidence>
<dbReference type="InterPro" id="IPR020846">
    <property type="entry name" value="MFS_dom"/>
</dbReference>
<dbReference type="EMBL" id="JAQQWK010000010">
    <property type="protein sequence ID" value="KAK8029617.1"/>
    <property type="molecule type" value="Genomic_DNA"/>
</dbReference>
<accession>A0ABR1SCQ6</accession>
<name>A0ABR1SCQ6_9PEZI</name>
<keyword evidence="3 6" id="KW-1133">Transmembrane helix</keyword>
<feature type="region of interest" description="Disordered" evidence="5">
    <location>
        <begin position="599"/>
        <end position="634"/>
    </location>
</feature>
<comment type="subcellular location">
    <subcellularLocation>
        <location evidence="1">Membrane</location>
        <topology evidence="1">Multi-pass membrane protein</topology>
    </subcellularLocation>
</comment>
<comment type="caution">
    <text evidence="8">The sequence shown here is derived from an EMBL/GenBank/DDBJ whole genome shotgun (WGS) entry which is preliminary data.</text>
</comment>
<feature type="transmembrane region" description="Helical" evidence="6">
    <location>
        <begin position="435"/>
        <end position="456"/>
    </location>
</feature>
<feature type="transmembrane region" description="Helical" evidence="6">
    <location>
        <begin position="167"/>
        <end position="191"/>
    </location>
</feature>
<feature type="region of interest" description="Disordered" evidence="5">
    <location>
        <begin position="565"/>
        <end position="586"/>
    </location>
</feature>
<evidence type="ECO:0000256" key="1">
    <source>
        <dbReference type="ARBA" id="ARBA00004141"/>
    </source>
</evidence>
<evidence type="ECO:0000256" key="4">
    <source>
        <dbReference type="ARBA" id="ARBA00023136"/>
    </source>
</evidence>
<evidence type="ECO:0000256" key="5">
    <source>
        <dbReference type="SAM" id="MobiDB-lite"/>
    </source>
</evidence>
<feature type="transmembrane region" description="Helical" evidence="6">
    <location>
        <begin position="197"/>
        <end position="217"/>
    </location>
</feature>
<feature type="compositionally biased region" description="Low complexity" evidence="5">
    <location>
        <begin position="609"/>
        <end position="622"/>
    </location>
</feature>
<protein>
    <recommendedName>
        <fullName evidence="7">Major facilitator superfamily (MFS) profile domain-containing protein</fullName>
    </recommendedName>
</protein>
<feature type="transmembrane region" description="Helical" evidence="6">
    <location>
        <begin position="397"/>
        <end position="414"/>
    </location>
</feature>
<gene>
    <name evidence="8" type="ORF">PG993_010908</name>
</gene>
<evidence type="ECO:0000256" key="2">
    <source>
        <dbReference type="ARBA" id="ARBA00022692"/>
    </source>
</evidence>
<dbReference type="Pfam" id="PF07690">
    <property type="entry name" value="MFS_1"/>
    <property type="match status" value="1"/>
</dbReference>
<sequence>MTSSNPVFATRNHETSDTEATYGTAEKADDNLDWKPTTQQLLIIITLAIVCLLVALDASIIVTSLSSIIIDLKGDTTEGFWVGTSYLLVNAVTMPVIASISEIFGRPLCLEFSLVMFTVGTVLCSTATSITVMLAGRSIQGVGGGGIQVLSGVIMTDIVPLRHRPKWYGAVLAAWALGTCVGPIIGGAIAQNTTWRWVFYLMFPICAYGLIAIPLLLKLKPRTESLSQKLKRVDWVGMMLFMGSATCNIPRRHLLGWDTTAMGQCRYNCPLVIGLSGLVVTVLWEIYFASEPILKPSLFHDASSIATYICGAAQGFLMWSCFYYYPFYFLSVKMTSPVMAGVYLLPAVLIMVPGSVITGRLVTRFDNYRIAIWLGWAFTVASAAVSVAWQFLDVSTAVWVVTFILLGLGHGAVLNAQNFATQAMCKEGDEGHAAAMYLFIRQIGAAIGVGVGGTTFQNVMSLKLEWQGLPTAIAHEAEAFLLKLAKMDPEDELRTRVTDAYIFGFGGVFQVYLGVAAVSLIVSLVFIKHFTLNKALTSEHVLEGSPAGKSTSMFSWDQRTLESQRYSGASTPYQGHQTGTEATAPGVVYSPAPEVQLQQVERAAEGPVQQQQQHTQWGSWQQEVSPISQHPYPN</sequence>
<evidence type="ECO:0000313" key="9">
    <source>
        <dbReference type="Proteomes" id="UP001444661"/>
    </source>
</evidence>
<reference evidence="8 9" key="1">
    <citation type="submission" date="2023-01" db="EMBL/GenBank/DDBJ databases">
        <title>Analysis of 21 Apiospora genomes using comparative genomics revels a genus with tremendous synthesis potential of carbohydrate active enzymes and secondary metabolites.</title>
        <authorList>
            <person name="Sorensen T."/>
        </authorList>
    </citation>
    <scope>NUCLEOTIDE SEQUENCE [LARGE SCALE GENOMIC DNA]</scope>
    <source>
        <strain evidence="8 9">CBS 33761</strain>
    </source>
</reference>
<proteinExistence type="predicted"/>
<feature type="transmembrane region" description="Helical" evidence="6">
    <location>
        <begin position="112"/>
        <end position="135"/>
    </location>
</feature>
<feature type="transmembrane region" description="Helical" evidence="6">
    <location>
        <begin position="271"/>
        <end position="290"/>
    </location>
</feature>
<dbReference type="Gene3D" id="1.20.1720.10">
    <property type="entry name" value="Multidrug resistance protein D"/>
    <property type="match status" value="1"/>
</dbReference>
<dbReference type="PROSITE" id="PS50850">
    <property type="entry name" value="MFS"/>
    <property type="match status" value="1"/>
</dbReference>
<feature type="region of interest" description="Disordered" evidence="5">
    <location>
        <begin position="1"/>
        <end position="22"/>
    </location>
</feature>
<keyword evidence="9" id="KW-1185">Reference proteome</keyword>
<keyword evidence="4 6" id="KW-0472">Membrane</keyword>
<organism evidence="8 9">
    <name type="scientific">Apiospora rasikravindrae</name>
    <dbReference type="NCBI Taxonomy" id="990691"/>
    <lineage>
        <taxon>Eukaryota</taxon>
        <taxon>Fungi</taxon>
        <taxon>Dikarya</taxon>
        <taxon>Ascomycota</taxon>
        <taxon>Pezizomycotina</taxon>
        <taxon>Sordariomycetes</taxon>
        <taxon>Xylariomycetidae</taxon>
        <taxon>Amphisphaeriales</taxon>
        <taxon>Apiosporaceae</taxon>
        <taxon>Apiospora</taxon>
    </lineage>
</organism>
<feature type="transmembrane region" description="Helical" evidence="6">
    <location>
        <begin position="80"/>
        <end position="100"/>
    </location>
</feature>
<evidence type="ECO:0000313" key="8">
    <source>
        <dbReference type="EMBL" id="KAK8029617.1"/>
    </source>
</evidence>
<dbReference type="PANTHER" id="PTHR23501">
    <property type="entry name" value="MAJOR FACILITATOR SUPERFAMILY"/>
    <property type="match status" value="1"/>
</dbReference>
<dbReference type="InterPro" id="IPR036259">
    <property type="entry name" value="MFS_trans_sf"/>
</dbReference>
<feature type="transmembrane region" description="Helical" evidence="6">
    <location>
        <begin position="370"/>
        <end position="391"/>
    </location>
</feature>